<dbReference type="InterPro" id="IPR000120">
    <property type="entry name" value="Amidase"/>
</dbReference>
<dbReference type="Gene3D" id="3.90.1300.10">
    <property type="entry name" value="Amidase signature (AS) domain"/>
    <property type="match status" value="1"/>
</dbReference>
<dbReference type="InterPro" id="IPR023631">
    <property type="entry name" value="Amidase_dom"/>
</dbReference>
<evidence type="ECO:0000256" key="1">
    <source>
        <dbReference type="ARBA" id="ARBA00009199"/>
    </source>
</evidence>
<feature type="domain" description="Amidase" evidence="2">
    <location>
        <begin position="18"/>
        <end position="380"/>
    </location>
</feature>
<proteinExistence type="inferred from homology"/>
<dbReference type="InterPro" id="IPR036928">
    <property type="entry name" value="AS_sf"/>
</dbReference>
<evidence type="ECO:0000313" key="4">
    <source>
        <dbReference type="Proteomes" id="UP001199469"/>
    </source>
</evidence>
<organism evidence="3 4">
    <name type="scientific">Actinomycetospora endophytica</name>
    <dbReference type="NCBI Taxonomy" id="2291215"/>
    <lineage>
        <taxon>Bacteria</taxon>
        <taxon>Bacillati</taxon>
        <taxon>Actinomycetota</taxon>
        <taxon>Actinomycetes</taxon>
        <taxon>Pseudonocardiales</taxon>
        <taxon>Pseudonocardiaceae</taxon>
        <taxon>Actinomycetospora</taxon>
    </lineage>
</organism>
<comment type="caution">
    <text evidence="3">The sequence shown here is derived from an EMBL/GenBank/DDBJ whole genome shotgun (WGS) entry which is preliminary data.</text>
</comment>
<dbReference type="Proteomes" id="UP001199469">
    <property type="component" value="Unassembled WGS sequence"/>
</dbReference>
<dbReference type="PANTHER" id="PTHR11895">
    <property type="entry name" value="TRANSAMIDASE"/>
    <property type="match status" value="1"/>
</dbReference>
<reference evidence="3 4" key="1">
    <citation type="submission" date="2021-11" db="EMBL/GenBank/DDBJ databases">
        <title>Draft genome sequence of Actinomycetospora sp. SF1 isolated from the rhizosphere soil.</title>
        <authorList>
            <person name="Duangmal K."/>
            <person name="Chantavorakit T."/>
        </authorList>
    </citation>
    <scope>NUCLEOTIDE SEQUENCE [LARGE SCALE GENOMIC DNA]</scope>
    <source>
        <strain evidence="3 4">TBRC 5722</strain>
    </source>
</reference>
<dbReference type="PANTHER" id="PTHR11895:SF7">
    <property type="entry name" value="GLUTAMYL-TRNA(GLN) AMIDOTRANSFERASE SUBUNIT A, MITOCHONDRIAL"/>
    <property type="match status" value="1"/>
</dbReference>
<accession>A0ABS8PBX7</accession>
<dbReference type="InterPro" id="IPR020556">
    <property type="entry name" value="Amidase_CS"/>
</dbReference>
<keyword evidence="4" id="KW-1185">Reference proteome</keyword>
<evidence type="ECO:0000259" key="2">
    <source>
        <dbReference type="Pfam" id="PF01425"/>
    </source>
</evidence>
<dbReference type="Pfam" id="PF01425">
    <property type="entry name" value="Amidase"/>
    <property type="match status" value="1"/>
</dbReference>
<comment type="similarity">
    <text evidence="1">Belongs to the amidase family.</text>
</comment>
<name>A0ABS8PBX7_9PSEU</name>
<sequence>MTVTDLNAVVTPIDASPGTTGPLAGWRVGVKDNVAVAGVRSTRASAFFVDHVAEHDAEVVTRLRAAGAGVVATLNMAEFALGVTSQNSVHGGVVNPWDPTRLPGGSSGGSGAAVAGGLVDAALGTDTGGSVRLPAAMCGVTGLRPTYGTVPEDGVFPCCQETDATGPLTRTARDAALVTAVLTGREPVVPEPRRPDVVGIVGLAGVPVEAGVAARIDEATRVFADAGATVREVTVPGLETVRDDLYVVVYHDLAAFHAERLRDAPERFQPDTLTRLRLGLDFTAADRAAAMDRLAAFRAGVDALLAEVEVLLTPTVPVDVPRIGDDPDVLALTKRIGELTAPWAVHRGPTLTVPVGPHPSSGMPVGMQLTGPTGADDAVCAAGAWFQDETSWHSSRP</sequence>
<evidence type="ECO:0000313" key="3">
    <source>
        <dbReference type="EMBL" id="MCD2195005.1"/>
    </source>
</evidence>
<dbReference type="EMBL" id="JAJNDB010000003">
    <property type="protein sequence ID" value="MCD2195005.1"/>
    <property type="molecule type" value="Genomic_DNA"/>
</dbReference>
<protein>
    <submittedName>
        <fullName evidence="3">Amidase</fullName>
    </submittedName>
</protein>
<dbReference type="RefSeq" id="WP_230735646.1">
    <property type="nucleotide sequence ID" value="NZ_JAJNDB010000003.1"/>
</dbReference>
<dbReference type="SUPFAM" id="SSF75304">
    <property type="entry name" value="Amidase signature (AS) enzymes"/>
    <property type="match status" value="1"/>
</dbReference>
<gene>
    <name evidence="3" type="ORF">LQ327_16690</name>
</gene>
<dbReference type="PROSITE" id="PS00571">
    <property type="entry name" value="AMIDASES"/>
    <property type="match status" value="1"/>
</dbReference>